<evidence type="ECO:0000313" key="2">
    <source>
        <dbReference type="EMBL" id="KIA65995.1"/>
    </source>
</evidence>
<dbReference type="Gene3D" id="2.30.40.10">
    <property type="entry name" value="Urease, subunit C, domain 1"/>
    <property type="match status" value="1"/>
</dbReference>
<dbReference type="PANTHER" id="PTHR22642:SF2">
    <property type="entry name" value="PROTEIN LONG AFTER FAR-RED 3"/>
    <property type="match status" value="1"/>
</dbReference>
<proteinExistence type="predicted"/>
<dbReference type="InterPro" id="IPR013108">
    <property type="entry name" value="Amidohydro_3"/>
</dbReference>
<keyword evidence="3" id="KW-1185">Reference proteome</keyword>
<dbReference type="InterPro" id="IPR033932">
    <property type="entry name" value="YtcJ-like"/>
</dbReference>
<evidence type="ECO:0000259" key="1">
    <source>
        <dbReference type="Pfam" id="PF07969"/>
    </source>
</evidence>
<accession>A0ABR4ZL29</accession>
<dbReference type="PANTHER" id="PTHR22642">
    <property type="entry name" value="IMIDAZOLONEPROPIONASE"/>
    <property type="match status" value="1"/>
</dbReference>
<dbReference type="Gene3D" id="3.20.20.140">
    <property type="entry name" value="Metal-dependent hydrolases"/>
    <property type="match status" value="1"/>
</dbReference>
<dbReference type="Gene3D" id="3.10.310.70">
    <property type="match status" value="1"/>
</dbReference>
<feature type="domain" description="Amidohydrolase 3" evidence="1">
    <location>
        <begin position="55"/>
        <end position="538"/>
    </location>
</feature>
<dbReference type="SUPFAM" id="SSF51338">
    <property type="entry name" value="Composite domain of metallo-dependent hydrolases"/>
    <property type="match status" value="1"/>
</dbReference>
<name>A0ABR4ZL29_9NOCA</name>
<dbReference type="InterPro" id="IPR032466">
    <property type="entry name" value="Metal_Hydrolase"/>
</dbReference>
<dbReference type="Proteomes" id="UP000031364">
    <property type="component" value="Unassembled WGS sequence"/>
</dbReference>
<dbReference type="CDD" id="cd01300">
    <property type="entry name" value="YtcJ_like"/>
    <property type="match status" value="1"/>
</dbReference>
<dbReference type="EMBL" id="JNFP01000004">
    <property type="protein sequence ID" value="KIA65995.1"/>
    <property type="molecule type" value="Genomic_DNA"/>
</dbReference>
<dbReference type="RefSeq" id="WP_043664854.1">
    <property type="nucleotide sequence ID" value="NZ_BDCI01000002.1"/>
</dbReference>
<dbReference type="SUPFAM" id="SSF51556">
    <property type="entry name" value="Metallo-dependent hydrolases"/>
    <property type="match status" value="1"/>
</dbReference>
<dbReference type="Pfam" id="PF07969">
    <property type="entry name" value="Amidohydro_3"/>
    <property type="match status" value="1"/>
</dbReference>
<dbReference type="InterPro" id="IPR011059">
    <property type="entry name" value="Metal-dep_hydrolase_composite"/>
</dbReference>
<gene>
    <name evidence="2" type="ORF">FG87_04045</name>
</gene>
<sequence length="543" mass="57613">MTNTGDYADLILLAERVHTLDPARPHAQAVAMKGDRIIGVGGPADIRDWRGARTEVIDLGAATITPGLVDGHAHPLVGADMTNGVDLSSVSTVDELIAALRAEGVAPVDGWLRGWGLDPNVFADQPITFEPLLRAVAETIPVYLDLNDAHSALVNPAALRAAGVTGHREFDQGARIVCDSDGRPTGHLLEPAAMDLVLDVAPVAPMRVRRDRVAEVLRGMAATGLTAANVMDFDGDSEELITGLAEELALPVQLRFAPRCHPGTGRAGLEHIVDLQRRGGRRWQVDGVKFVIDGTIDGGTAWLDEPDSHGESTVPFWPDPAQYREAVHYLAARGVPTVTHAIGDAGVRYALETLAAAALPSSGVRHRIEHIETIPTELVAKFREYGVVASMQPTHCSHFTRADHTDNWSVRLGDERASRGFRTRDLRDSGATVALGSDWPIGPYDARAILADAQLRRPAGRSAVEPVSPKQSLTAAMALEGYTSHAARAAGREGTAGRVAIGGTADLTVFSLDPLVVPPDELAAAPIALTVVAGAVVHRAEFA</sequence>
<evidence type="ECO:0000313" key="3">
    <source>
        <dbReference type="Proteomes" id="UP000031364"/>
    </source>
</evidence>
<reference evidence="2 3" key="1">
    <citation type="journal article" date="2014" name="Int. J. Syst. Evol. Microbiol.">
        <title>Nocardia vulneris sp. nov., isolated from wounds of human patients in North America.</title>
        <authorList>
            <person name="Lasker B.A."/>
            <person name="Bell M."/>
            <person name="Klenk H.P."/>
            <person name="Sproer C."/>
            <person name="Schumann C."/>
            <person name="Schumann P."/>
            <person name="Brown J.M."/>
        </authorList>
    </citation>
    <scope>NUCLEOTIDE SEQUENCE [LARGE SCALE GENOMIC DNA]</scope>
    <source>
        <strain evidence="2 3">W9851</strain>
    </source>
</reference>
<protein>
    <submittedName>
        <fullName evidence="2">Amidohydrolase</fullName>
    </submittedName>
</protein>
<comment type="caution">
    <text evidence="2">The sequence shown here is derived from an EMBL/GenBank/DDBJ whole genome shotgun (WGS) entry which is preliminary data.</text>
</comment>
<organism evidence="2 3">
    <name type="scientific">Nocardia vulneris</name>
    <dbReference type="NCBI Taxonomy" id="1141657"/>
    <lineage>
        <taxon>Bacteria</taxon>
        <taxon>Bacillati</taxon>
        <taxon>Actinomycetota</taxon>
        <taxon>Actinomycetes</taxon>
        <taxon>Mycobacteriales</taxon>
        <taxon>Nocardiaceae</taxon>
        <taxon>Nocardia</taxon>
    </lineage>
</organism>